<name>A0A1R4LEF2_VIBR1</name>
<dbReference type="OrthoDB" id="4846903at2"/>
<reference evidence="2" key="1">
    <citation type="submission" date="2017-02" db="EMBL/GenBank/DDBJ databases">
        <authorList>
            <person name="Rodrigo-Torres L."/>
            <person name="Arahal R.D."/>
            <person name="Lucena T."/>
        </authorList>
    </citation>
    <scope>NUCLEOTIDE SEQUENCE [LARGE SCALE GENOMIC DNA]</scope>
    <source>
        <strain evidence="2">CECT 7878</strain>
    </source>
</reference>
<keyword evidence="2" id="KW-1185">Reference proteome</keyword>
<organism evidence="1 2">
    <name type="scientific">Vibrio ruber (strain DSM 16370 / JCM 11486 / BCRC 17186 / CECT 7878 / LMG 23124 / VR1)</name>
    <dbReference type="NCBI Taxonomy" id="1123498"/>
    <lineage>
        <taxon>Bacteria</taxon>
        <taxon>Pseudomonadati</taxon>
        <taxon>Pseudomonadota</taxon>
        <taxon>Gammaproteobacteria</taxon>
        <taxon>Vibrionales</taxon>
        <taxon>Vibrionaceae</taxon>
        <taxon>Vibrio</taxon>
    </lineage>
</organism>
<evidence type="ECO:0000313" key="2">
    <source>
        <dbReference type="Proteomes" id="UP000188276"/>
    </source>
</evidence>
<gene>
    <name evidence="1" type="ORF">VR7878_00992</name>
</gene>
<dbReference type="RefSeq" id="WP_077333972.1">
    <property type="nucleotide sequence ID" value="NZ_FULE01000014.1"/>
</dbReference>
<dbReference type="STRING" id="1123498.VR7878_00992"/>
<dbReference type="AlphaFoldDB" id="A0A1R4LEF2"/>
<proteinExistence type="predicted"/>
<accession>A0A1R4LEF2</accession>
<evidence type="ECO:0000313" key="1">
    <source>
        <dbReference type="EMBL" id="SJN54920.1"/>
    </source>
</evidence>
<sequence length="495" mass="54065">MTNNVIDTPGTVGAGDIQFFDAIQPPLKTDQYTVTASQSVTNVGDQAPVYENQKALTIDGPRFQLNPSRIHSIFPPANQTGNYANFLPNIVFNDFSLPWSRAIDPDHTTAHENTPWLGLLTLHQADFAGTQAPVSEPVTVTTAALVAPGGKILPPDLGADFVGDETKVRVVDMSLTFFQAIAPQLTELQYLSHARAVNTDGKVILNMDADGCFSLCVGNRLPGIGQTNQIMLVSFEGHEAHLNGDTITGDYDTIRLVLLGGWEFTTTNFDNEFLNMMEALCQAGNGGVSLMQMTVTGQTQNNPVAKEALETGYVALQNQMRAGEQATAWYRGPLTPSPTRRASNLSDTAGNYGPYLYSDHAIHYDPDTGIFNHAYSSAWQIGRLLALSDGTFARSIFNWRADYLRLIVDQAKQRQVSATATTLQSAMGSADAATLQSATRTFFAETFHKVNWDMMKTRKQKVLGDHVPGVMSTQEVAKVHQQGEDPLFTLNKKVR</sequence>
<dbReference type="EMBL" id="FULE01000014">
    <property type="protein sequence ID" value="SJN54920.1"/>
    <property type="molecule type" value="Genomic_DNA"/>
</dbReference>
<dbReference type="Proteomes" id="UP000188276">
    <property type="component" value="Unassembled WGS sequence"/>
</dbReference>
<protein>
    <submittedName>
        <fullName evidence="1">Uncharacterized protein</fullName>
    </submittedName>
</protein>